<dbReference type="InterPro" id="IPR010039">
    <property type="entry name" value="EcbF_BcbF"/>
</dbReference>
<reference evidence="1 2" key="1">
    <citation type="submission" date="2019-11" db="EMBL/GenBank/DDBJ databases">
        <authorList>
            <person name="Zheng R.K."/>
            <person name="Sun C.M."/>
        </authorList>
    </citation>
    <scope>NUCLEOTIDE SEQUENCE [LARGE SCALE GENOMIC DNA]</scope>
    <source>
        <strain evidence="1 2">SRB007</strain>
    </source>
</reference>
<keyword evidence="2" id="KW-1185">Reference proteome</keyword>
<dbReference type="SUPFAM" id="SSF56784">
    <property type="entry name" value="HAD-like"/>
    <property type="match status" value="1"/>
</dbReference>
<evidence type="ECO:0000313" key="1">
    <source>
        <dbReference type="EMBL" id="QGY39573.1"/>
    </source>
</evidence>
<proteinExistence type="predicted"/>
<dbReference type="EMBL" id="CP046400">
    <property type="protein sequence ID" value="QGY39573.1"/>
    <property type="molecule type" value="Genomic_DNA"/>
</dbReference>
<name>A0A6I6JGE4_9BACT</name>
<dbReference type="Pfam" id="PF24694">
    <property type="entry name" value="LNS2_PITM1-3"/>
    <property type="match status" value="1"/>
</dbReference>
<gene>
    <name evidence="1" type="ORF">GM415_05385</name>
</gene>
<dbReference type="InterPro" id="IPR036412">
    <property type="entry name" value="HAD-like_sf"/>
</dbReference>
<organism evidence="1 2">
    <name type="scientific">Pseudodesulfovibrio cashew</name>
    <dbReference type="NCBI Taxonomy" id="2678688"/>
    <lineage>
        <taxon>Bacteria</taxon>
        <taxon>Pseudomonadati</taxon>
        <taxon>Thermodesulfobacteriota</taxon>
        <taxon>Desulfovibrionia</taxon>
        <taxon>Desulfovibrionales</taxon>
        <taxon>Desulfovibrionaceae</taxon>
    </lineage>
</organism>
<dbReference type="InterPro" id="IPR023214">
    <property type="entry name" value="HAD_sf"/>
</dbReference>
<dbReference type="Proteomes" id="UP000428328">
    <property type="component" value="Chromosome"/>
</dbReference>
<dbReference type="KEGG" id="psel:GM415_05385"/>
<accession>A0A6I6JGE4</accession>
<dbReference type="NCBIfam" id="TIGR01689">
    <property type="entry name" value="EcbF-BcbF"/>
    <property type="match status" value="1"/>
</dbReference>
<dbReference type="AlphaFoldDB" id="A0A6I6JGE4"/>
<protein>
    <submittedName>
        <fullName evidence="1">Capsular biosynthesis protein</fullName>
    </submittedName>
</protein>
<evidence type="ECO:0000313" key="2">
    <source>
        <dbReference type="Proteomes" id="UP000428328"/>
    </source>
</evidence>
<dbReference type="Gene3D" id="3.40.50.1000">
    <property type="entry name" value="HAD superfamily/HAD-like"/>
    <property type="match status" value="1"/>
</dbReference>
<sequence>MKRLVFDIDGTLTMQDGAPYPEATPRADVIERLRRYHADGFEIILFTSRNMRTHQCSVGRITAKTLPIILDWLERHDIPYDEIHVGKPWCGTEGFYIDDRAIRPSEFLTKSRAELDALLDAEKTAQEGS</sequence>
<dbReference type="RefSeq" id="WP_158946799.1">
    <property type="nucleotide sequence ID" value="NZ_CP046400.1"/>
</dbReference>